<feature type="region of interest" description="Disordered" evidence="1">
    <location>
        <begin position="18"/>
        <end position="45"/>
    </location>
</feature>
<dbReference type="RefSeq" id="WP_013139861.1">
    <property type="nucleotide sequence ID" value="NC_014168.1"/>
</dbReference>
<organism evidence="2 3">
    <name type="scientific">Segniliparus rotundus (strain ATCC BAA-972 / CDC 1076 / CIP 108378 / DSM 44985 / JCM 13578)</name>
    <dbReference type="NCBI Taxonomy" id="640132"/>
    <lineage>
        <taxon>Bacteria</taxon>
        <taxon>Bacillati</taxon>
        <taxon>Actinomycetota</taxon>
        <taxon>Actinomycetes</taxon>
        <taxon>Mycobacteriales</taxon>
        <taxon>Segniliparaceae</taxon>
        <taxon>Segniliparus</taxon>
    </lineage>
</organism>
<name>D6ZED8_SEGRD</name>
<protein>
    <recommendedName>
        <fullName evidence="4">Lipoprotein</fullName>
    </recommendedName>
</protein>
<dbReference type="PROSITE" id="PS51257">
    <property type="entry name" value="PROKAR_LIPOPROTEIN"/>
    <property type="match status" value="1"/>
</dbReference>
<keyword evidence="3" id="KW-1185">Reference proteome</keyword>
<dbReference type="STRING" id="640132.Srot_2986"/>
<evidence type="ECO:0000313" key="3">
    <source>
        <dbReference type="Proteomes" id="UP000002247"/>
    </source>
</evidence>
<dbReference type="AlphaFoldDB" id="D6ZED8"/>
<dbReference type="Proteomes" id="UP000002247">
    <property type="component" value="Chromosome"/>
</dbReference>
<evidence type="ECO:0000256" key="1">
    <source>
        <dbReference type="SAM" id="MobiDB-lite"/>
    </source>
</evidence>
<evidence type="ECO:0008006" key="4">
    <source>
        <dbReference type="Google" id="ProtNLM"/>
    </source>
</evidence>
<proteinExistence type="predicted"/>
<gene>
    <name evidence="2" type="ordered locus">Srot_2986</name>
</gene>
<dbReference type="KEGG" id="srt:Srot_2986"/>
<evidence type="ECO:0000313" key="2">
    <source>
        <dbReference type="EMBL" id="ADG99414.1"/>
    </source>
</evidence>
<dbReference type="HOGENOM" id="CLU_1336745_0_0_11"/>
<dbReference type="EMBL" id="CP001958">
    <property type="protein sequence ID" value="ADG99414.1"/>
    <property type="molecule type" value="Genomic_DNA"/>
</dbReference>
<reference evidence="2 3" key="1">
    <citation type="journal article" date="2010" name="Stand. Genomic Sci.">
        <title>Complete genome sequence of Segniliparus rotundus type strain (CDC 1076).</title>
        <authorList>
            <person name="Sikorski J."/>
            <person name="Lapidus A."/>
            <person name="Copeland A."/>
            <person name="Misra M."/>
            <person name="Glavina Del Rio T."/>
            <person name="Nolan M."/>
            <person name="Lucas S."/>
            <person name="Chen F."/>
            <person name="Tice H."/>
            <person name="Cheng J.F."/>
            <person name="Jando M."/>
            <person name="Schneider S."/>
            <person name="Bruce D."/>
            <person name="Goodwin L."/>
            <person name="Pitluck S."/>
            <person name="Liolios K."/>
            <person name="Mikhailova N."/>
            <person name="Pati A."/>
            <person name="Ivanova N."/>
            <person name="Mavromatis K."/>
            <person name="Chen A."/>
            <person name="Palaniappan K."/>
            <person name="Chertkov O."/>
            <person name="Land M."/>
            <person name="Hauser L."/>
            <person name="Chang Y.J."/>
            <person name="Jeffries C.D."/>
            <person name="Brettin T."/>
            <person name="Detter J.C."/>
            <person name="Han C."/>
            <person name="Rohde M."/>
            <person name="Goker M."/>
            <person name="Bristow J."/>
            <person name="Eisen J.A."/>
            <person name="Markowitz V."/>
            <person name="Hugenholtz P."/>
            <person name="Kyrpides N.C."/>
            <person name="Klenk H.P."/>
        </authorList>
    </citation>
    <scope>NUCLEOTIDE SEQUENCE [LARGE SCALE GENOMIC DNA]</scope>
    <source>
        <strain evidence="3">ATCC BAA-972 / CDC 1076 / CIP 108378 / DSM 44985 / JCM 13578</strain>
    </source>
</reference>
<sequence length="205" mass="21499">MKKTPAVFATVLALSGCGSHTAPQGHDKTPASAEQPEAGQAVSPRISDPEIGASYIVPKGYHRGKAEPSRVVLVLDGSPEVSISLRRLSKDVPDDAPFATMDANQSAEYVAKMLPKDERDVVLLRASWGDEDFPAAAVAVTAPVAAQSADAAGGPKRSLTYAAFLGKGEHKWMVRTSAEEFPDGVTPESLSSISEAFARSVKPLG</sequence>
<accession>D6ZED8</accession>